<dbReference type="GO" id="GO:0005737">
    <property type="term" value="C:cytoplasm"/>
    <property type="evidence" value="ECO:0007669"/>
    <property type="project" value="UniProtKB-SubCell"/>
</dbReference>
<dbReference type="PANTHER" id="PTHR47649:SF1">
    <property type="entry name" value="RIBONUCLEASE D"/>
    <property type="match status" value="1"/>
</dbReference>
<dbReference type="Proteomes" id="UP000009102">
    <property type="component" value="Chromosome"/>
</dbReference>
<dbReference type="SMART" id="SM00474">
    <property type="entry name" value="35EXOc"/>
    <property type="match status" value="1"/>
</dbReference>
<dbReference type="InterPro" id="IPR012337">
    <property type="entry name" value="RNaseH-like_sf"/>
</dbReference>
<comment type="cofactor">
    <cofactor evidence="1">
        <name>a divalent metal cation</name>
        <dbReference type="ChEBI" id="CHEBI:60240"/>
    </cofactor>
</comment>
<dbReference type="SUPFAM" id="SSF47819">
    <property type="entry name" value="HRDC-like"/>
    <property type="match status" value="2"/>
</dbReference>
<dbReference type="InterPro" id="IPR010997">
    <property type="entry name" value="HRDC-like_sf"/>
</dbReference>
<dbReference type="SUPFAM" id="SSF53098">
    <property type="entry name" value="Ribonuclease H-like"/>
    <property type="match status" value="1"/>
</dbReference>
<dbReference type="GO" id="GO:0033890">
    <property type="term" value="F:ribonuclease D activity"/>
    <property type="evidence" value="ECO:0007669"/>
    <property type="project" value="UniProtKB-UniRule"/>
</dbReference>
<feature type="domain" description="3'-5' exonuclease" evidence="2">
    <location>
        <begin position="13"/>
        <end position="180"/>
    </location>
</feature>
<keyword evidence="1" id="KW-0963">Cytoplasm</keyword>
<dbReference type="InterPro" id="IPR036397">
    <property type="entry name" value="RNaseH_sf"/>
</dbReference>
<dbReference type="InterPro" id="IPR002562">
    <property type="entry name" value="3'-5'_exonuclease_dom"/>
</dbReference>
<dbReference type="Gene3D" id="1.10.150.80">
    <property type="entry name" value="HRDC domain"/>
    <property type="match status" value="1"/>
</dbReference>
<dbReference type="InterPro" id="IPR006292">
    <property type="entry name" value="RNase_D"/>
</dbReference>
<keyword evidence="1" id="KW-0819">tRNA processing</keyword>
<dbReference type="GO" id="GO:0003676">
    <property type="term" value="F:nucleic acid binding"/>
    <property type="evidence" value="ECO:0007669"/>
    <property type="project" value="InterPro"/>
</dbReference>
<comment type="catalytic activity">
    <reaction evidence="1">
        <text>Exonucleolytic cleavage that removes extra residues from the 3'-terminus of tRNA to produce 5'-mononucleotides.</text>
        <dbReference type="EC" id="3.1.13.5"/>
    </reaction>
</comment>
<name>D0KY39_HALNC</name>
<keyword evidence="1" id="KW-0269">Exonuclease</keyword>
<dbReference type="HOGENOM" id="CLU_042387_0_0_6"/>
<proteinExistence type="inferred from homology"/>
<accession>D0KY39</accession>
<dbReference type="KEGG" id="hna:Hneap_0507"/>
<dbReference type="OrthoDB" id="9800549at2"/>
<keyword evidence="4" id="KW-1185">Reference proteome</keyword>
<dbReference type="STRING" id="555778.Hneap_0507"/>
<dbReference type="Pfam" id="PF01612">
    <property type="entry name" value="DNA_pol_A_exo1"/>
    <property type="match status" value="1"/>
</dbReference>
<dbReference type="EC" id="3.1.13.5" evidence="1"/>
<dbReference type="GO" id="GO:0042780">
    <property type="term" value="P:tRNA 3'-end processing"/>
    <property type="evidence" value="ECO:0007669"/>
    <property type="project" value="UniProtKB-UniRule"/>
</dbReference>
<evidence type="ECO:0000259" key="2">
    <source>
        <dbReference type="SMART" id="SM00474"/>
    </source>
</evidence>
<dbReference type="Gene3D" id="3.30.420.10">
    <property type="entry name" value="Ribonuclease H-like superfamily/Ribonuclease H"/>
    <property type="match status" value="1"/>
</dbReference>
<dbReference type="InterPro" id="IPR044876">
    <property type="entry name" value="HRDC_dom_sf"/>
</dbReference>
<comment type="subcellular location">
    <subcellularLocation>
        <location evidence="1">Cytoplasm</location>
    </subcellularLocation>
</comment>
<dbReference type="InterPro" id="IPR051086">
    <property type="entry name" value="RNase_D-like"/>
</dbReference>
<keyword evidence="1 3" id="KW-0378">Hydrolase</keyword>
<dbReference type="eggNOG" id="COG0349">
    <property type="taxonomic scope" value="Bacteria"/>
</dbReference>
<dbReference type="RefSeq" id="WP_012823398.1">
    <property type="nucleotide sequence ID" value="NC_013422.1"/>
</dbReference>
<dbReference type="PANTHER" id="PTHR47649">
    <property type="entry name" value="RIBONUCLEASE D"/>
    <property type="match status" value="1"/>
</dbReference>
<dbReference type="CDD" id="cd06142">
    <property type="entry name" value="RNaseD_exo"/>
    <property type="match status" value="1"/>
</dbReference>
<protein>
    <recommendedName>
        <fullName evidence="1">Ribonuclease D</fullName>
        <shortName evidence="1">RNase D</shortName>
        <ecNumber evidence="1">3.1.13.5</ecNumber>
    </recommendedName>
</protein>
<organism evidence="3 4">
    <name type="scientific">Halothiobacillus neapolitanus (strain ATCC 23641 / DSM 15147 / CIP 104769 / NCIMB 8539 / c2)</name>
    <name type="common">Thiobacillus neapolitanus</name>
    <dbReference type="NCBI Taxonomy" id="555778"/>
    <lineage>
        <taxon>Bacteria</taxon>
        <taxon>Pseudomonadati</taxon>
        <taxon>Pseudomonadota</taxon>
        <taxon>Gammaproteobacteria</taxon>
        <taxon>Chromatiales</taxon>
        <taxon>Halothiobacillaceae</taxon>
        <taxon>Halothiobacillus</taxon>
    </lineage>
</organism>
<dbReference type="GO" id="GO:0008408">
    <property type="term" value="F:3'-5' exonuclease activity"/>
    <property type="evidence" value="ECO:0007669"/>
    <property type="project" value="InterPro"/>
</dbReference>
<comment type="similarity">
    <text evidence="1">Belongs to the RNase D family.</text>
</comment>
<dbReference type="EMBL" id="CP001801">
    <property type="protein sequence ID" value="ACX95362.1"/>
    <property type="molecule type" value="Genomic_DNA"/>
</dbReference>
<dbReference type="GO" id="GO:0000166">
    <property type="term" value="F:nucleotide binding"/>
    <property type="evidence" value="ECO:0007669"/>
    <property type="project" value="InterPro"/>
</dbReference>
<gene>
    <name evidence="1" type="primary">rnd</name>
    <name evidence="3" type="ordered locus">Hneap_0507</name>
</gene>
<dbReference type="NCBIfam" id="TIGR01388">
    <property type="entry name" value="rnd"/>
    <property type="match status" value="1"/>
</dbReference>
<sequence length="374" mass="42657">MTITDGFGLAQQPRLIQSTSALHDVCDQIAESTWATIDTEFMRESTYFPQLCLVQIATPDAIWLIDPLAVPLAPLWHELNRTSSPLVFHAAEQDLELIYLDSGALPQTLRDSQIAAAFLGLGEQIGYANLVNRLLHVELDKSQSRTNWAQRPLTAEQQHYAADDVRFLRSMYPLLREQLATKNRLAWFDEECAALSDPQRFQPQMTGLWRKVRGQQALRAAQRAVLDAITTWREAWARELNLPRRWVLSDEQALELAGSRQFRPNLLNPKNARHHLSVEQVDELRATIERAKQLPPEAFPQWQAYQRTDPETNAILNRMQALVQERSKLMEISPSLLATTDDMLRLIRAPDALNKLTTGWRCDVIGLPLKSLLD</sequence>
<evidence type="ECO:0000256" key="1">
    <source>
        <dbReference type="HAMAP-Rule" id="MF_01899"/>
    </source>
</evidence>
<dbReference type="AlphaFoldDB" id="D0KY39"/>
<evidence type="ECO:0000313" key="3">
    <source>
        <dbReference type="EMBL" id="ACX95362.1"/>
    </source>
</evidence>
<reference evidence="3 4" key="1">
    <citation type="submission" date="2009-10" db="EMBL/GenBank/DDBJ databases">
        <title>Complete sequence of Halothiobacillus neapolitanus c2.</title>
        <authorList>
            <consortium name="US DOE Joint Genome Institute"/>
            <person name="Lucas S."/>
            <person name="Copeland A."/>
            <person name="Lapidus A."/>
            <person name="Glavina del Rio T."/>
            <person name="Tice H."/>
            <person name="Bruce D."/>
            <person name="Goodwin L."/>
            <person name="Pitluck S."/>
            <person name="Davenport K."/>
            <person name="Brettin T."/>
            <person name="Detter J.C."/>
            <person name="Han C."/>
            <person name="Tapia R."/>
            <person name="Larimer F."/>
            <person name="Land M."/>
            <person name="Hauser L."/>
            <person name="Kyrpides N."/>
            <person name="Mikhailova N."/>
            <person name="Kerfeld C."/>
            <person name="Cannon G."/>
            <person name="Heinhort S."/>
        </authorList>
    </citation>
    <scope>NUCLEOTIDE SEQUENCE [LARGE SCALE GENOMIC DNA]</scope>
    <source>
        <strain evidence="4">ATCC 23641 / c2</strain>
    </source>
</reference>
<comment type="function">
    <text evidence="1">Exonuclease involved in the 3' processing of various precursor tRNAs. Initiates hydrolysis at the 3'-terminus of an RNA molecule and releases 5'-mononucleotides.</text>
</comment>
<keyword evidence="1" id="KW-0540">Nuclease</keyword>
<evidence type="ECO:0000313" key="4">
    <source>
        <dbReference type="Proteomes" id="UP000009102"/>
    </source>
</evidence>
<dbReference type="HAMAP" id="MF_01899">
    <property type="entry name" value="RNase_D"/>
    <property type="match status" value="1"/>
</dbReference>